<keyword evidence="5 8" id="KW-1133">Transmembrane helix</keyword>
<reference evidence="10 12" key="1">
    <citation type="journal article" date="2012" name="Nature">
        <title>Algal genomes reveal evolutionary mosaicism and the fate of nucleomorphs.</title>
        <authorList>
            <consortium name="DOE Joint Genome Institute"/>
            <person name="Curtis B.A."/>
            <person name="Tanifuji G."/>
            <person name="Burki F."/>
            <person name="Gruber A."/>
            <person name="Irimia M."/>
            <person name="Maruyama S."/>
            <person name="Arias M.C."/>
            <person name="Ball S.G."/>
            <person name="Gile G.H."/>
            <person name="Hirakawa Y."/>
            <person name="Hopkins J.F."/>
            <person name="Kuo A."/>
            <person name="Rensing S.A."/>
            <person name="Schmutz J."/>
            <person name="Symeonidi A."/>
            <person name="Elias M."/>
            <person name="Eveleigh R.J."/>
            <person name="Herman E.K."/>
            <person name="Klute M.J."/>
            <person name="Nakayama T."/>
            <person name="Obornik M."/>
            <person name="Reyes-Prieto A."/>
            <person name="Armbrust E.V."/>
            <person name="Aves S.J."/>
            <person name="Beiko R.G."/>
            <person name="Coutinho P."/>
            <person name="Dacks J.B."/>
            <person name="Durnford D.G."/>
            <person name="Fast N.M."/>
            <person name="Green B.R."/>
            <person name="Grisdale C.J."/>
            <person name="Hempel F."/>
            <person name="Henrissat B."/>
            <person name="Hoppner M.P."/>
            <person name="Ishida K."/>
            <person name="Kim E."/>
            <person name="Koreny L."/>
            <person name="Kroth P.G."/>
            <person name="Liu Y."/>
            <person name="Malik S.B."/>
            <person name="Maier U.G."/>
            <person name="McRose D."/>
            <person name="Mock T."/>
            <person name="Neilson J.A."/>
            <person name="Onodera N.T."/>
            <person name="Poole A.M."/>
            <person name="Pritham E.J."/>
            <person name="Richards T.A."/>
            <person name="Rocap G."/>
            <person name="Roy S.W."/>
            <person name="Sarai C."/>
            <person name="Schaack S."/>
            <person name="Shirato S."/>
            <person name="Slamovits C.H."/>
            <person name="Spencer D.F."/>
            <person name="Suzuki S."/>
            <person name="Worden A.Z."/>
            <person name="Zauner S."/>
            <person name="Barry K."/>
            <person name="Bell C."/>
            <person name="Bharti A.K."/>
            <person name="Crow J.A."/>
            <person name="Grimwood J."/>
            <person name="Kramer R."/>
            <person name="Lindquist E."/>
            <person name="Lucas S."/>
            <person name="Salamov A."/>
            <person name="McFadden G.I."/>
            <person name="Lane C.E."/>
            <person name="Keeling P.J."/>
            <person name="Gray M.W."/>
            <person name="Grigoriev I.V."/>
            <person name="Archibald J.M."/>
        </authorList>
    </citation>
    <scope>NUCLEOTIDE SEQUENCE</scope>
    <source>
        <strain evidence="10 12">CCMP2712</strain>
    </source>
</reference>
<comment type="similarity">
    <text evidence="2 7">Belongs to the EMP24/GP25L family.</text>
</comment>
<dbReference type="GeneID" id="17304383"/>
<organism evidence="10">
    <name type="scientific">Guillardia theta (strain CCMP2712)</name>
    <name type="common">Cryptophyte</name>
    <dbReference type="NCBI Taxonomy" id="905079"/>
    <lineage>
        <taxon>Eukaryota</taxon>
        <taxon>Cryptophyceae</taxon>
        <taxon>Pyrenomonadales</taxon>
        <taxon>Geminigeraceae</taxon>
        <taxon>Guillardia</taxon>
    </lineage>
</organism>
<dbReference type="RefSeq" id="XP_005834493.1">
    <property type="nucleotide sequence ID" value="XM_005834436.1"/>
</dbReference>
<gene>
    <name evidence="10" type="ORF">GUITHDRAFT_137302</name>
</gene>
<evidence type="ECO:0000256" key="2">
    <source>
        <dbReference type="ARBA" id="ARBA00007104"/>
    </source>
</evidence>
<evidence type="ECO:0000256" key="8">
    <source>
        <dbReference type="SAM" id="Phobius"/>
    </source>
</evidence>
<dbReference type="GO" id="GO:0016020">
    <property type="term" value="C:membrane"/>
    <property type="evidence" value="ECO:0007669"/>
    <property type="project" value="UniProtKB-SubCell"/>
</dbReference>
<feature type="transmembrane region" description="Helical" evidence="8">
    <location>
        <begin position="12"/>
        <end position="32"/>
    </location>
</feature>
<comment type="subcellular location">
    <subcellularLocation>
        <location evidence="1 7">Membrane</location>
        <topology evidence="1 7">Single-pass type I membrane protein</topology>
    </subcellularLocation>
</comment>
<dbReference type="PANTHER" id="PTHR22811">
    <property type="entry name" value="TRANSMEMBRANE EMP24 DOMAIN-CONTAINING PROTEIN"/>
    <property type="match status" value="1"/>
</dbReference>
<dbReference type="EMBL" id="JH992989">
    <property type="protein sequence ID" value="EKX47513.1"/>
    <property type="molecule type" value="Genomic_DNA"/>
</dbReference>
<dbReference type="Proteomes" id="UP000011087">
    <property type="component" value="Unassembled WGS sequence"/>
</dbReference>
<dbReference type="SMART" id="SM01190">
    <property type="entry name" value="EMP24_GP25L"/>
    <property type="match status" value="1"/>
</dbReference>
<dbReference type="PROSITE" id="PS50866">
    <property type="entry name" value="GOLD"/>
    <property type="match status" value="1"/>
</dbReference>
<evidence type="ECO:0000259" key="9">
    <source>
        <dbReference type="PROSITE" id="PS50866"/>
    </source>
</evidence>
<keyword evidence="3 7" id="KW-0812">Transmembrane</keyword>
<evidence type="ECO:0000256" key="6">
    <source>
        <dbReference type="ARBA" id="ARBA00023136"/>
    </source>
</evidence>
<evidence type="ECO:0000256" key="7">
    <source>
        <dbReference type="RuleBase" id="RU003827"/>
    </source>
</evidence>
<keyword evidence="6 8" id="KW-0472">Membrane</keyword>
<dbReference type="InterPro" id="IPR009038">
    <property type="entry name" value="GOLD_dom"/>
</dbReference>
<dbReference type="HOGENOM" id="CLU_1144388_0_0_1"/>
<reference evidence="11" key="3">
    <citation type="submission" date="2016-03" db="UniProtKB">
        <authorList>
            <consortium name="EnsemblProtists"/>
        </authorList>
    </citation>
    <scope>IDENTIFICATION</scope>
</reference>
<dbReference type="eggNOG" id="KOG1690">
    <property type="taxonomic scope" value="Eukaryota"/>
</dbReference>
<evidence type="ECO:0000256" key="3">
    <source>
        <dbReference type="ARBA" id="ARBA00022692"/>
    </source>
</evidence>
<dbReference type="KEGG" id="gtt:GUITHDRAFT_137302"/>
<evidence type="ECO:0000313" key="10">
    <source>
        <dbReference type="EMBL" id="EKX47513.1"/>
    </source>
</evidence>
<evidence type="ECO:0000256" key="5">
    <source>
        <dbReference type="ARBA" id="ARBA00022989"/>
    </source>
</evidence>
<feature type="transmembrane region" description="Helical" evidence="8">
    <location>
        <begin position="215"/>
        <end position="233"/>
    </location>
</feature>
<dbReference type="InterPro" id="IPR015720">
    <property type="entry name" value="Emp24-like"/>
</dbReference>
<dbReference type="Pfam" id="PF01105">
    <property type="entry name" value="EMP24_GP25L"/>
    <property type="match status" value="1"/>
</dbReference>
<protein>
    <recommendedName>
        <fullName evidence="9">GOLD domain-containing protein</fullName>
    </recommendedName>
</protein>
<accession>L1JG67</accession>
<proteinExistence type="inferred from homology"/>
<dbReference type="AlphaFoldDB" id="L1JG67"/>
<dbReference type="STRING" id="905079.L1JG67"/>
<dbReference type="OMA" id="YYICISC"/>
<dbReference type="OrthoDB" id="3427at2759"/>
<evidence type="ECO:0000256" key="1">
    <source>
        <dbReference type="ARBA" id="ARBA00004479"/>
    </source>
</evidence>
<sequence>MTELVLGRREYWLKYITLIVILQAQLSSAVYIKLREKQTKCFIENIVKNEVVLLIYRSPDQAALPANEAAVQNFVGVKLVASSASGTVFESKLDKEGRLAFTSSEDGDHNLCFRLFLSFVLAALALYSTLTRMGSIDGQTLGQDFRVYIQIQLGTAGENNDALLRRDHLSSMELRVRKLSDEISRVQEQQRYFKQRESRFYETTKSTHERAQWCSIMQIVAMIVISLGNLTYLRTYFMAKKLM</sequence>
<name>L1JG67_GUITC</name>
<feature type="transmembrane region" description="Helical" evidence="8">
    <location>
        <begin position="111"/>
        <end position="130"/>
    </location>
</feature>
<evidence type="ECO:0000256" key="4">
    <source>
        <dbReference type="ARBA" id="ARBA00022729"/>
    </source>
</evidence>
<dbReference type="PaxDb" id="55529-EKX47513"/>
<feature type="domain" description="GOLD" evidence="9">
    <location>
        <begin position="39"/>
        <end position="153"/>
    </location>
</feature>
<keyword evidence="4" id="KW-0732">Signal</keyword>
<evidence type="ECO:0000313" key="12">
    <source>
        <dbReference type="Proteomes" id="UP000011087"/>
    </source>
</evidence>
<reference evidence="12" key="2">
    <citation type="submission" date="2012-11" db="EMBL/GenBank/DDBJ databases">
        <authorList>
            <person name="Kuo A."/>
            <person name="Curtis B.A."/>
            <person name="Tanifuji G."/>
            <person name="Burki F."/>
            <person name="Gruber A."/>
            <person name="Irimia M."/>
            <person name="Maruyama S."/>
            <person name="Arias M.C."/>
            <person name="Ball S.G."/>
            <person name="Gile G.H."/>
            <person name="Hirakawa Y."/>
            <person name="Hopkins J.F."/>
            <person name="Rensing S.A."/>
            <person name="Schmutz J."/>
            <person name="Symeonidi A."/>
            <person name="Elias M."/>
            <person name="Eveleigh R.J."/>
            <person name="Herman E.K."/>
            <person name="Klute M.J."/>
            <person name="Nakayama T."/>
            <person name="Obornik M."/>
            <person name="Reyes-Prieto A."/>
            <person name="Armbrust E.V."/>
            <person name="Aves S.J."/>
            <person name="Beiko R.G."/>
            <person name="Coutinho P."/>
            <person name="Dacks J.B."/>
            <person name="Durnford D.G."/>
            <person name="Fast N.M."/>
            <person name="Green B.R."/>
            <person name="Grisdale C."/>
            <person name="Hempe F."/>
            <person name="Henrissat B."/>
            <person name="Hoppner M.P."/>
            <person name="Ishida K.-I."/>
            <person name="Kim E."/>
            <person name="Koreny L."/>
            <person name="Kroth P.G."/>
            <person name="Liu Y."/>
            <person name="Malik S.-B."/>
            <person name="Maier U.G."/>
            <person name="McRose D."/>
            <person name="Mock T."/>
            <person name="Neilson J.A."/>
            <person name="Onodera N.T."/>
            <person name="Poole A.M."/>
            <person name="Pritham E.J."/>
            <person name="Richards T.A."/>
            <person name="Rocap G."/>
            <person name="Roy S.W."/>
            <person name="Sarai C."/>
            <person name="Schaack S."/>
            <person name="Shirato S."/>
            <person name="Slamovits C.H."/>
            <person name="Spencer D.F."/>
            <person name="Suzuki S."/>
            <person name="Worden A.Z."/>
            <person name="Zauner S."/>
            <person name="Barry K."/>
            <person name="Bell C."/>
            <person name="Bharti A.K."/>
            <person name="Crow J.A."/>
            <person name="Grimwood J."/>
            <person name="Kramer R."/>
            <person name="Lindquist E."/>
            <person name="Lucas S."/>
            <person name="Salamov A."/>
            <person name="McFadden G.I."/>
            <person name="Lane C.E."/>
            <person name="Keeling P.J."/>
            <person name="Gray M.W."/>
            <person name="Grigoriev I.V."/>
            <person name="Archibald J.M."/>
        </authorList>
    </citation>
    <scope>NUCLEOTIDE SEQUENCE</scope>
    <source>
        <strain evidence="12">CCMP2712</strain>
    </source>
</reference>
<evidence type="ECO:0000313" key="11">
    <source>
        <dbReference type="EnsemblProtists" id="EKX47513"/>
    </source>
</evidence>
<dbReference type="EnsemblProtists" id="EKX47513">
    <property type="protein sequence ID" value="EKX47513"/>
    <property type="gene ID" value="GUITHDRAFT_137302"/>
</dbReference>
<keyword evidence="12" id="KW-1185">Reference proteome</keyword>